<evidence type="ECO:0000256" key="3">
    <source>
        <dbReference type="ARBA" id="ARBA00023274"/>
    </source>
</evidence>
<dbReference type="EMBL" id="CAXAMN010005113">
    <property type="protein sequence ID" value="CAK9012398.1"/>
    <property type="molecule type" value="Genomic_DNA"/>
</dbReference>
<dbReference type="SUPFAM" id="SSF64263">
    <property type="entry name" value="Prokaryotic ribosomal protein L17"/>
    <property type="match status" value="1"/>
</dbReference>
<dbReference type="GO" id="GO:0005840">
    <property type="term" value="C:ribosome"/>
    <property type="evidence" value="ECO:0007669"/>
    <property type="project" value="UniProtKB-KW"/>
</dbReference>
<organism evidence="6 7">
    <name type="scientific">Durusdinium trenchii</name>
    <dbReference type="NCBI Taxonomy" id="1381693"/>
    <lineage>
        <taxon>Eukaryota</taxon>
        <taxon>Sar</taxon>
        <taxon>Alveolata</taxon>
        <taxon>Dinophyceae</taxon>
        <taxon>Suessiales</taxon>
        <taxon>Symbiodiniaceae</taxon>
        <taxon>Durusdinium</taxon>
    </lineage>
</organism>
<keyword evidence="5" id="KW-0732">Signal</keyword>
<evidence type="ECO:0000313" key="7">
    <source>
        <dbReference type="Proteomes" id="UP001642484"/>
    </source>
</evidence>
<keyword evidence="7" id="KW-1185">Reference proteome</keyword>
<dbReference type="Gene3D" id="3.90.1030.10">
    <property type="entry name" value="Ribosomal protein L17"/>
    <property type="match status" value="1"/>
</dbReference>
<feature type="signal peptide" evidence="5">
    <location>
        <begin position="1"/>
        <end position="18"/>
    </location>
</feature>
<comment type="caution">
    <text evidence="6">The sequence shown here is derived from an EMBL/GenBank/DDBJ whole genome shotgun (WGS) entry which is preliminary data.</text>
</comment>
<keyword evidence="3 4" id="KW-0687">Ribonucleoprotein</keyword>
<dbReference type="PANTHER" id="PTHR14413">
    <property type="entry name" value="RIBOSOMAL PROTEIN L17"/>
    <property type="match status" value="1"/>
</dbReference>
<protein>
    <recommendedName>
        <fullName evidence="8">50S ribosomal protein L17</fullName>
    </recommendedName>
</protein>
<accession>A0ABP0JDG4</accession>
<keyword evidence="2 4" id="KW-0689">Ribosomal protein</keyword>
<gene>
    <name evidence="6" type="ORF">CCMP2556_LOCUS10837</name>
</gene>
<evidence type="ECO:0008006" key="8">
    <source>
        <dbReference type="Google" id="ProtNLM"/>
    </source>
</evidence>
<sequence length="236" mass="26441">MAPTRALLVMMALGAAEAFVATRAPPATRLGAVGAVVSGARPMAQQSNVMVWSSLASCAGLLVAGFVRSRRREMPTTMFFKKKFGGPIKRDDDAMYGPQYHGPKESGGIQRSSRLGFPKWGQQRVIPKLSGASYEYRKNMMKNLTTQIIRVGRIKTTRAKAEALTHFVDRMILLAKRGDDLSRREAGEWLYDETLVDNLFKLAPERYPDQEKGFCKVTRTMNRKGDWSEMAYIELL</sequence>
<name>A0ABP0JDG4_9DINO</name>
<reference evidence="6 7" key="1">
    <citation type="submission" date="2024-02" db="EMBL/GenBank/DDBJ databases">
        <authorList>
            <person name="Chen Y."/>
            <person name="Shah S."/>
            <person name="Dougan E. K."/>
            <person name="Thang M."/>
            <person name="Chan C."/>
        </authorList>
    </citation>
    <scope>NUCLEOTIDE SEQUENCE [LARGE SCALE GENOMIC DNA]</scope>
</reference>
<evidence type="ECO:0000313" key="6">
    <source>
        <dbReference type="EMBL" id="CAK9012398.1"/>
    </source>
</evidence>
<evidence type="ECO:0000256" key="5">
    <source>
        <dbReference type="SAM" id="SignalP"/>
    </source>
</evidence>
<dbReference type="InterPro" id="IPR000456">
    <property type="entry name" value="Ribosomal_bL17"/>
</dbReference>
<evidence type="ECO:0000256" key="1">
    <source>
        <dbReference type="ARBA" id="ARBA00008777"/>
    </source>
</evidence>
<evidence type="ECO:0000256" key="2">
    <source>
        <dbReference type="ARBA" id="ARBA00022980"/>
    </source>
</evidence>
<proteinExistence type="inferred from homology"/>
<dbReference type="PANTHER" id="PTHR14413:SF16">
    <property type="entry name" value="LARGE RIBOSOMAL SUBUNIT PROTEIN BL17M"/>
    <property type="match status" value="1"/>
</dbReference>
<dbReference type="InterPro" id="IPR036373">
    <property type="entry name" value="Ribosomal_bL17_sf"/>
</dbReference>
<evidence type="ECO:0000256" key="4">
    <source>
        <dbReference type="RuleBase" id="RU000660"/>
    </source>
</evidence>
<dbReference type="Pfam" id="PF01196">
    <property type="entry name" value="Ribosomal_L17"/>
    <property type="match status" value="1"/>
</dbReference>
<dbReference type="NCBIfam" id="TIGR00059">
    <property type="entry name" value="L17"/>
    <property type="match status" value="1"/>
</dbReference>
<comment type="similarity">
    <text evidence="1 4">Belongs to the bacterial ribosomal protein bL17 family.</text>
</comment>
<dbReference type="Proteomes" id="UP001642484">
    <property type="component" value="Unassembled WGS sequence"/>
</dbReference>
<feature type="chain" id="PRO_5046181365" description="50S ribosomal protein L17" evidence="5">
    <location>
        <begin position="19"/>
        <end position="236"/>
    </location>
</feature>